<feature type="chain" id="PRO_5040804930" evidence="1">
    <location>
        <begin position="31"/>
        <end position="195"/>
    </location>
</feature>
<dbReference type="KEGG" id="bgt:106066912"/>
<gene>
    <name evidence="3" type="primary">LOC106066912</name>
</gene>
<accession>A0A9U8EC83</accession>
<organism evidence="2 3">
    <name type="scientific">Biomphalaria glabrata</name>
    <name type="common">Bloodfluke planorb</name>
    <name type="synonym">Freshwater snail</name>
    <dbReference type="NCBI Taxonomy" id="6526"/>
    <lineage>
        <taxon>Eukaryota</taxon>
        <taxon>Metazoa</taxon>
        <taxon>Spiralia</taxon>
        <taxon>Lophotrochozoa</taxon>
        <taxon>Mollusca</taxon>
        <taxon>Gastropoda</taxon>
        <taxon>Heterobranchia</taxon>
        <taxon>Euthyneura</taxon>
        <taxon>Panpulmonata</taxon>
        <taxon>Hygrophila</taxon>
        <taxon>Lymnaeoidea</taxon>
        <taxon>Planorbidae</taxon>
        <taxon>Biomphalaria</taxon>
    </lineage>
</organism>
<feature type="signal peptide" evidence="1">
    <location>
        <begin position="1"/>
        <end position="30"/>
    </location>
</feature>
<keyword evidence="2" id="KW-1185">Reference proteome</keyword>
<evidence type="ECO:0000256" key="1">
    <source>
        <dbReference type="SAM" id="SignalP"/>
    </source>
</evidence>
<evidence type="ECO:0000313" key="3">
    <source>
        <dbReference type="RefSeq" id="XP_013081470.2"/>
    </source>
</evidence>
<protein>
    <submittedName>
        <fullName evidence="3">Uncharacterized protein LOC106066912</fullName>
    </submittedName>
</protein>
<sequence length="195" mass="22306">MMCKRMRIARDIIMKMILLFLFLNVLSVESTPSWGFNNIRKSWHISDSDLKRFTLDPVSSRIVTNLCDGRVASTVMFRVEPPTNLMESFDRDREHDDLTEAKSCLVVNETSSQFCDICTSNYCQWDISLPCRFKPQQSRWSTTLELYVTIENGLLSECSTICLDIGYSLGQVTSANVILTIINFLIYALTTVICD</sequence>
<name>A0A9U8EC83_BIOGL</name>
<dbReference type="Proteomes" id="UP001165740">
    <property type="component" value="Chromosome 11"/>
</dbReference>
<dbReference type="GeneID" id="106066912"/>
<reference evidence="3" key="1">
    <citation type="submission" date="2025-08" db="UniProtKB">
        <authorList>
            <consortium name="RefSeq"/>
        </authorList>
    </citation>
    <scope>IDENTIFICATION</scope>
</reference>
<dbReference type="OrthoDB" id="6076245at2759"/>
<keyword evidence="1" id="KW-0732">Signal</keyword>
<dbReference type="AlphaFoldDB" id="A0A9U8EC83"/>
<evidence type="ECO:0000313" key="2">
    <source>
        <dbReference type="Proteomes" id="UP001165740"/>
    </source>
</evidence>
<proteinExistence type="predicted"/>
<dbReference type="RefSeq" id="XP_013081470.2">
    <property type="nucleotide sequence ID" value="XM_013226016.2"/>
</dbReference>